<evidence type="ECO:0000256" key="4">
    <source>
        <dbReference type="ARBA" id="ARBA00022727"/>
    </source>
</evidence>
<sequence>MSMNPDQQLSECNHNYKRTSYMDWDEYFMALAFLVAKRSKDPVTQVGACIVDNENRIVAVGYNGMPRGCSDNEFPWQKTSKNKLEEKKLYVCHAEVNAILSKNCSDVKNCRMYVGLFPCNECAKIIIQSGIKTIIYMSDKYDYKIKTIAAKRMFDAANVEYRQYTPKNKKIVIDFNEINHTGVCYPENDFSTNESNCIEDGQAISNLSLSSPKKSKSIDDA</sequence>
<accession>A0AAD9S0B2</accession>
<evidence type="ECO:0000259" key="12">
    <source>
        <dbReference type="PROSITE" id="PS51747"/>
    </source>
</evidence>
<evidence type="ECO:0000256" key="6">
    <source>
        <dbReference type="ARBA" id="ARBA00022833"/>
    </source>
</evidence>
<dbReference type="CDD" id="cd01286">
    <property type="entry name" value="deoxycytidylate_deaminase"/>
    <property type="match status" value="1"/>
</dbReference>
<dbReference type="PROSITE" id="PS51747">
    <property type="entry name" value="CYT_DCMP_DEAMINASES_2"/>
    <property type="match status" value="1"/>
</dbReference>
<dbReference type="GO" id="GO:0009165">
    <property type="term" value="P:nucleotide biosynthetic process"/>
    <property type="evidence" value="ECO:0007669"/>
    <property type="project" value="UniProtKB-KW"/>
</dbReference>
<evidence type="ECO:0000313" key="13">
    <source>
        <dbReference type="EMBL" id="KAK2588833.1"/>
    </source>
</evidence>
<dbReference type="SUPFAM" id="SSF53927">
    <property type="entry name" value="Cytidine deaminase-like"/>
    <property type="match status" value="1"/>
</dbReference>
<dbReference type="GO" id="GO:0008270">
    <property type="term" value="F:zinc ion binding"/>
    <property type="evidence" value="ECO:0007669"/>
    <property type="project" value="InterPro"/>
</dbReference>
<comment type="caution">
    <text evidence="13">The sequence shown here is derived from an EMBL/GenBank/DDBJ whole genome shotgun (WGS) entry which is preliminary data.</text>
</comment>
<evidence type="ECO:0000256" key="2">
    <source>
        <dbReference type="ARBA" id="ARBA00006576"/>
    </source>
</evidence>
<keyword evidence="5" id="KW-0378">Hydrolase</keyword>
<organism evidence="13 14">
    <name type="scientific">Odynerus spinipes</name>
    <dbReference type="NCBI Taxonomy" id="1348599"/>
    <lineage>
        <taxon>Eukaryota</taxon>
        <taxon>Metazoa</taxon>
        <taxon>Ecdysozoa</taxon>
        <taxon>Arthropoda</taxon>
        <taxon>Hexapoda</taxon>
        <taxon>Insecta</taxon>
        <taxon>Pterygota</taxon>
        <taxon>Neoptera</taxon>
        <taxon>Endopterygota</taxon>
        <taxon>Hymenoptera</taxon>
        <taxon>Apocrita</taxon>
        <taxon>Aculeata</taxon>
        <taxon>Vespoidea</taxon>
        <taxon>Vespidae</taxon>
        <taxon>Eumeninae</taxon>
        <taxon>Odynerus</taxon>
    </lineage>
</organism>
<keyword evidence="3" id="KW-0479">Metal-binding</keyword>
<dbReference type="InterPro" id="IPR035105">
    <property type="entry name" value="Deoxycytidylate_deaminase_dom"/>
</dbReference>
<dbReference type="Proteomes" id="UP001258017">
    <property type="component" value="Unassembled WGS sequence"/>
</dbReference>
<evidence type="ECO:0000256" key="5">
    <source>
        <dbReference type="ARBA" id="ARBA00022801"/>
    </source>
</evidence>
<dbReference type="FunFam" id="3.40.140.10:FF:000021">
    <property type="entry name" value="Deoxycytidylate deaminase"/>
    <property type="match status" value="1"/>
</dbReference>
<dbReference type="InterPro" id="IPR002125">
    <property type="entry name" value="CMP_dCMP_dom"/>
</dbReference>
<keyword evidence="14" id="KW-1185">Reference proteome</keyword>
<dbReference type="AlphaFoldDB" id="A0AAD9S0B2"/>
<evidence type="ECO:0000256" key="7">
    <source>
        <dbReference type="ARBA" id="ARBA00037036"/>
    </source>
</evidence>
<dbReference type="InterPro" id="IPR015517">
    <property type="entry name" value="dCMP_deaminase-rel"/>
</dbReference>
<dbReference type="GO" id="GO:0004132">
    <property type="term" value="F:dCMP deaminase activity"/>
    <property type="evidence" value="ECO:0007669"/>
    <property type="project" value="UniProtKB-EC"/>
</dbReference>
<dbReference type="InterPro" id="IPR016192">
    <property type="entry name" value="APOBEC/CMP_deaminase_Zn-bd"/>
</dbReference>
<feature type="domain" description="CMP/dCMP-type deaminase" evidence="12">
    <location>
        <begin position="23"/>
        <end position="161"/>
    </location>
</feature>
<dbReference type="GO" id="GO:0005737">
    <property type="term" value="C:cytoplasm"/>
    <property type="evidence" value="ECO:0007669"/>
    <property type="project" value="TreeGrafter"/>
</dbReference>
<evidence type="ECO:0000313" key="14">
    <source>
        <dbReference type="Proteomes" id="UP001258017"/>
    </source>
</evidence>
<evidence type="ECO:0000256" key="1">
    <source>
        <dbReference type="ARBA" id="ARBA00001947"/>
    </source>
</evidence>
<gene>
    <name evidence="13" type="ORF">KPH14_001704</name>
</gene>
<comment type="catalytic activity">
    <reaction evidence="10">
        <text>dCMP + H2O + H(+) = dUMP + NH4(+)</text>
        <dbReference type="Rhea" id="RHEA:22924"/>
        <dbReference type="ChEBI" id="CHEBI:15377"/>
        <dbReference type="ChEBI" id="CHEBI:15378"/>
        <dbReference type="ChEBI" id="CHEBI:28938"/>
        <dbReference type="ChEBI" id="CHEBI:57566"/>
        <dbReference type="ChEBI" id="CHEBI:246422"/>
        <dbReference type="EC" id="3.5.4.12"/>
    </reaction>
</comment>
<keyword evidence="6" id="KW-0862">Zinc</keyword>
<dbReference type="Pfam" id="PF00383">
    <property type="entry name" value="dCMP_cyt_deam_1"/>
    <property type="match status" value="1"/>
</dbReference>
<comment type="similarity">
    <text evidence="2">Belongs to the cytidine and deoxycytidylate deaminase family.</text>
</comment>
<evidence type="ECO:0000256" key="3">
    <source>
        <dbReference type="ARBA" id="ARBA00022723"/>
    </source>
</evidence>
<evidence type="ECO:0000256" key="9">
    <source>
        <dbReference type="ARBA" id="ARBA00041763"/>
    </source>
</evidence>
<evidence type="ECO:0000256" key="8">
    <source>
        <dbReference type="ARBA" id="ARBA00038938"/>
    </source>
</evidence>
<dbReference type="PROSITE" id="PS00903">
    <property type="entry name" value="CYT_DCMP_DEAMINASES_1"/>
    <property type="match status" value="1"/>
</dbReference>
<dbReference type="InterPro" id="IPR016193">
    <property type="entry name" value="Cytidine_deaminase-like"/>
</dbReference>
<reference evidence="13" key="2">
    <citation type="journal article" date="2023" name="Commun. Biol.">
        <title>Intrasexual cuticular hydrocarbon dimorphism in a wasp sheds light on hydrocarbon biosynthesis genes in Hymenoptera.</title>
        <authorList>
            <person name="Moris V.C."/>
            <person name="Podsiadlowski L."/>
            <person name="Martin S."/>
            <person name="Oeyen J.P."/>
            <person name="Donath A."/>
            <person name="Petersen M."/>
            <person name="Wilbrandt J."/>
            <person name="Misof B."/>
            <person name="Liedtke D."/>
            <person name="Thamm M."/>
            <person name="Scheiner R."/>
            <person name="Schmitt T."/>
            <person name="Niehuis O."/>
        </authorList>
    </citation>
    <scope>NUCLEOTIDE SEQUENCE</scope>
    <source>
        <strain evidence="13">GBR_01_08_01A</strain>
    </source>
</reference>
<dbReference type="PANTHER" id="PTHR11086">
    <property type="entry name" value="DEOXYCYTIDYLATE DEAMINASE-RELATED"/>
    <property type="match status" value="1"/>
</dbReference>
<proteinExistence type="inferred from homology"/>
<evidence type="ECO:0000256" key="11">
    <source>
        <dbReference type="ARBA" id="ARBA00071625"/>
    </source>
</evidence>
<comment type="cofactor">
    <cofactor evidence="1">
        <name>Zn(2+)</name>
        <dbReference type="ChEBI" id="CHEBI:29105"/>
    </cofactor>
</comment>
<protein>
    <recommendedName>
        <fullName evidence="11">Probable deoxycytidylate deaminase</fullName>
        <ecNumber evidence="8">3.5.4.12</ecNumber>
    </recommendedName>
    <alternativeName>
        <fullName evidence="9">dCMP deaminase</fullName>
    </alternativeName>
</protein>
<dbReference type="Gene3D" id="3.40.140.10">
    <property type="entry name" value="Cytidine Deaminase, domain 2"/>
    <property type="match status" value="1"/>
</dbReference>
<reference evidence="13" key="1">
    <citation type="submission" date="2021-08" db="EMBL/GenBank/DDBJ databases">
        <authorList>
            <person name="Misof B."/>
            <person name="Oliver O."/>
            <person name="Podsiadlowski L."/>
            <person name="Donath A."/>
            <person name="Peters R."/>
            <person name="Mayer C."/>
            <person name="Rust J."/>
            <person name="Gunkel S."/>
            <person name="Lesny P."/>
            <person name="Martin S."/>
            <person name="Oeyen J.P."/>
            <person name="Petersen M."/>
            <person name="Panagiotis P."/>
            <person name="Wilbrandt J."/>
            <person name="Tanja T."/>
        </authorList>
    </citation>
    <scope>NUCLEOTIDE SEQUENCE</scope>
    <source>
        <strain evidence="13">GBR_01_08_01A</strain>
        <tissue evidence="13">Thorax + abdomen</tissue>
    </source>
</reference>
<comment type="function">
    <text evidence="7">Supplies the nucleotide substrate for thymidylate synthetase.</text>
</comment>
<dbReference type="EMBL" id="JAIFRP010000002">
    <property type="protein sequence ID" value="KAK2588833.1"/>
    <property type="molecule type" value="Genomic_DNA"/>
</dbReference>
<dbReference type="PANTHER" id="PTHR11086:SF18">
    <property type="entry name" value="DEOXYCYTIDYLATE DEAMINASE"/>
    <property type="match status" value="1"/>
</dbReference>
<evidence type="ECO:0000256" key="10">
    <source>
        <dbReference type="ARBA" id="ARBA00052978"/>
    </source>
</evidence>
<name>A0AAD9S0B2_9HYME</name>
<dbReference type="EC" id="3.5.4.12" evidence="8"/>
<keyword evidence="4" id="KW-0545">Nucleotide biosynthesis</keyword>